<evidence type="ECO:0008006" key="3">
    <source>
        <dbReference type="Google" id="ProtNLM"/>
    </source>
</evidence>
<dbReference type="Proteomes" id="UP000231896">
    <property type="component" value="Chromosome"/>
</dbReference>
<gene>
    <name evidence="1" type="ORF">EMELA_v1c08020</name>
</gene>
<keyword evidence="2" id="KW-1185">Reference proteome</keyword>
<dbReference type="AlphaFoldDB" id="A0A2K8NWU2"/>
<evidence type="ECO:0000313" key="2">
    <source>
        <dbReference type="Proteomes" id="UP000231896"/>
    </source>
</evidence>
<protein>
    <recommendedName>
        <fullName evidence="3">Holliday junction resolvase RuvC</fullName>
    </recommendedName>
</protein>
<sequence>MLMEKWLTIGIDPSGIGVTGIYIKTFNYQWPKRWYENIEASSPVEAAIKIIEYINKIKKTLPEEVFIKEVIVEVPHKGIEKWTEVKATRELVGILKYVYKNKFKGHQPNHKDKKLKESIKNSKKYLSDHQLDAEVIMHAHFREEVFGWCCENYLGREIPHGKKDK</sequence>
<name>A0A2K8NWU2_9MOLU</name>
<reference evidence="1 2" key="1">
    <citation type="submission" date="2017-11" db="EMBL/GenBank/DDBJ databases">
        <title>Genome sequence of Entomoplasma melaleucae M1 (ATCC 49191).</title>
        <authorList>
            <person name="Lo W.-S."/>
            <person name="Gasparich G.E."/>
            <person name="Kuo C.-H."/>
        </authorList>
    </citation>
    <scope>NUCLEOTIDE SEQUENCE [LARGE SCALE GENOMIC DNA]</scope>
    <source>
        <strain evidence="1 2">M1</strain>
    </source>
</reference>
<accession>A0A2K8NWU2</accession>
<dbReference type="KEGG" id="eml:EMELA_v1c08020"/>
<proteinExistence type="predicted"/>
<evidence type="ECO:0000313" key="1">
    <source>
        <dbReference type="EMBL" id="ATZ18289.1"/>
    </source>
</evidence>
<dbReference type="EMBL" id="CP024964">
    <property type="protein sequence ID" value="ATZ18289.1"/>
    <property type="molecule type" value="Genomic_DNA"/>
</dbReference>
<organism evidence="1 2">
    <name type="scientific">Mesoplasma melaleucae</name>
    <dbReference type="NCBI Taxonomy" id="81459"/>
    <lineage>
        <taxon>Bacteria</taxon>
        <taxon>Bacillati</taxon>
        <taxon>Mycoplasmatota</taxon>
        <taxon>Mollicutes</taxon>
        <taxon>Entomoplasmatales</taxon>
        <taxon>Entomoplasmataceae</taxon>
        <taxon>Mesoplasma</taxon>
    </lineage>
</organism>